<protein>
    <recommendedName>
        <fullName evidence="4">Genome polyprotein</fullName>
    </recommendedName>
</protein>
<evidence type="ECO:0000256" key="3">
    <source>
        <dbReference type="ARBA" id="ARBA00004328"/>
    </source>
</evidence>
<dbReference type="InterPro" id="IPR043128">
    <property type="entry name" value="Rev_trsase/Diguanyl_cyclase"/>
</dbReference>
<feature type="domain" description="RdRp catalytic" evidence="31">
    <location>
        <begin position="2586"/>
        <end position="2706"/>
    </location>
</feature>
<feature type="region of interest" description="Disordered" evidence="29">
    <location>
        <begin position="2854"/>
        <end position="2885"/>
    </location>
</feature>
<dbReference type="GO" id="GO:0004197">
    <property type="term" value="F:cysteine-type endopeptidase activity"/>
    <property type="evidence" value="ECO:0007669"/>
    <property type="project" value="InterPro"/>
</dbReference>
<evidence type="ECO:0000256" key="16">
    <source>
        <dbReference type="ARBA" id="ARBA00022695"/>
    </source>
</evidence>
<organism evidence="36">
    <name type="scientific">Sugarcane streak mosaic virus</name>
    <dbReference type="NCBI Taxonomy" id="53954"/>
    <lineage>
        <taxon>Viruses</taxon>
        <taxon>Riboviria</taxon>
        <taxon>Orthornavirae</taxon>
        <taxon>Pisuviricota</taxon>
        <taxon>Stelpaviricetes</taxon>
        <taxon>Patatavirales</taxon>
        <taxon>Potyviridae</taxon>
        <taxon>Poacevirus</taxon>
        <taxon>Poacevirus sacchari</taxon>
    </lineage>
</organism>
<evidence type="ECO:0000256" key="1">
    <source>
        <dbReference type="ARBA" id="ARBA00000785"/>
    </source>
</evidence>
<feature type="domain" description="Peptidase S30" evidence="35">
    <location>
        <begin position="210"/>
        <end position="361"/>
    </location>
</feature>
<dbReference type="PROSITE" id="PS51871">
    <property type="entry name" value="PV_P1_PRO"/>
    <property type="match status" value="1"/>
</dbReference>
<keyword evidence="14" id="KW-0645">Protease</keyword>
<dbReference type="InterPro" id="IPR007094">
    <property type="entry name" value="RNA-dir_pol_PSvirus"/>
</dbReference>
<dbReference type="Pfam" id="PF00863">
    <property type="entry name" value="Peptidase_C4"/>
    <property type="match status" value="1"/>
</dbReference>
<dbReference type="InterPro" id="IPR001592">
    <property type="entry name" value="Poty_coat"/>
</dbReference>
<dbReference type="Gene3D" id="3.40.50.300">
    <property type="entry name" value="P-loop containing nucleotide triphosphate hydrolases"/>
    <property type="match status" value="2"/>
</dbReference>
<dbReference type="GO" id="GO:0006351">
    <property type="term" value="P:DNA-templated transcription"/>
    <property type="evidence" value="ECO:0007669"/>
    <property type="project" value="InterPro"/>
</dbReference>
<keyword evidence="19" id="KW-0347">Helicase</keyword>
<proteinExistence type="predicted"/>
<feature type="active site" description="For helper component proteinase activity" evidence="28">
    <location>
        <position position="718"/>
    </location>
</feature>
<keyword evidence="11" id="KW-0167">Capsid protein</keyword>
<keyword evidence="23" id="KW-0693">Viral RNA replication</keyword>
<reference evidence="36" key="1">
    <citation type="submission" date="2016-09" db="EMBL/GenBank/DDBJ databases">
        <title>Complete genome sequence of Indian Sugarcane streak mosaic virus.</title>
        <authorList>
            <person name="Bagyalakshmi K."/>
            <person name="Viswanathan R."/>
            <person name="Parameswari B."/>
        </authorList>
    </citation>
    <scope>NUCLEOTIDE SEQUENCE</scope>
    <source>
        <strain evidence="36">IND5268</strain>
    </source>
</reference>
<evidence type="ECO:0000256" key="8">
    <source>
        <dbReference type="ARBA" id="ARBA00022497"/>
    </source>
</evidence>
<keyword evidence="15" id="KW-0808">Transferase</keyword>
<comment type="function">
    <text evidence="25">Has helicase activity. It may be involved in replication.</text>
</comment>
<dbReference type="GO" id="GO:0052170">
    <property type="term" value="P:symbiont-mediated suppression of host innate immune response"/>
    <property type="evidence" value="ECO:0007669"/>
    <property type="project" value="UniProtKB-KW"/>
</dbReference>
<dbReference type="InterPro" id="IPR027417">
    <property type="entry name" value="P-loop_NTPase"/>
</dbReference>
<dbReference type="Pfam" id="PF08440">
    <property type="entry name" value="Poty_PP"/>
    <property type="match status" value="1"/>
</dbReference>
<dbReference type="Pfam" id="PF00767">
    <property type="entry name" value="Poty_coat"/>
    <property type="match status" value="1"/>
</dbReference>
<evidence type="ECO:0000256" key="28">
    <source>
        <dbReference type="PROSITE-ProRule" id="PRU01080"/>
    </source>
</evidence>
<dbReference type="InterPro" id="IPR043504">
    <property type="entry name" value="Peptidase_S1_PA_chymotrypsin"/>
</dbReference>
<dbReference type="GO" id="GO:0016818">
    <property type="term" value="F:hydrolase activity, acting on acid anhydrides, in phosphorus-containing anhydrides"/>
    <property type="evidence" value="ECO:0007669"/>
    <property type="project" value="InterPro"/>
</dbReference>
<dbReference type="GO" id="GO:0003723">
    <property type="term" value="F:RNA binding"/>
    <property type="evidence" value="ECO:0007669"/>
    <property type="project" value="InterPro"/>
</dbReference>
<keyword evidence="13" id="KW-1090">Inhibition of host innate immune response by virus</keyword>
<dbReference type="InterPro" id="IPR031159">
    <property type="entry name" value="HC_PRO_CPD_dom"/>
</dbReference>
<keyword evidence="10" id="KW-0597">Phosphoprotein</keyword>
<keyword evidence="6" id="KW-0696">RNA-directed RNA polymerase</keyword>
<evidence type="ECO:0000256" key="20">
    <source>
        <dbReference type="ARBA" id="ARBA00022807"/>
    </source>
</evidence>
<dbReference type="GO" id="GO:0005524">
    <property type="term" value="F:ATP binding"/>
    <property type="evidence" value="ECO:0007669"/>
    <property type="project" value="UniProtKB-KW"/>
</dbReference>
<dbReference type="InterPro" id="IPR002540">
    <property type="entry name" value="Pept_S30_P1_potyvir"/>
</dbReference>
<dbReference type="GO" id="GO:0006508">
    <property type="term" value="P:proteolysis"/>
    <property type="evidence" value="ECO:0007669"/>
    <property type="project" value="UniProtKB-KW"/>
</dbReference>
<evidence type="ECO:0000256" key="10">
    <source>
        <dbReference type="ARBA" id="ARBA00022553"/>
    </source>
</evidence>
<dbReference type="SUPFAM" id="SSF52540">
    <property type="entry name" value="P-loop containing nucleoside triphosphate hydrolases"/>
    <property type="match status" value="1"/>
</dbReference>
<dbReference type="GO" id="GO:0044161">
    <property type="term" value="C:host cell cytoplasmic vesicle"/>
    <property type="evidence" value="ECO:0007669"/>
    <property type="project" value="UniProtKB-SubCell"/>
</dbReference>
<evidence type="ECO:0000256" key="21">
    <source>
        <dbReference type="ARBA" id="ARBA00022840"/>
    </source>
</evidence>
<feature type="transmembrane region" description="Helical" evidence="30">
    <location>
        <begin position="1085"/>
        <end position="1106"/>
    </location>
</feature>
<evidence type="ECO:0000256" key="24">
    <source>
        <dbReference type="ARBA" id="ARBA00023280"/>
    </source>
</evidence>
<evidence type="ECO:0000259" key="32">
    <source>
        <dbReference type="PROSITE" id="PS51192"/>
    </source>
</evidence>
<keyword evidence="30" id="KW-1133">Transmembrane helix</keyword>
<dbReference type="Gene3D" id="2.40.10.10">
    <property type="entry name" value="Trypsin-like serine proteases"/>
    <property type="match status" value="2"/>
</dbReference>
<evidence type="ECO:0000256" key="2">
    <source>
        <dbReference type="ARBA" id="ARBA00001848"/>
    </source>
</evidence>
<dbReference type="InterPro" id="IPR001730">
    <property type="entry name" value="Potyv_NIa-pro_dom"/>
</dbReference>
<accession>A0A343K8Q1</accession>
<dbReference type="InterPro" id="IPR014001">
    <property type="entry name" value="Helicase_ATP-bd"/>
</dbReference>
<evidence type="ECO:0000256" key="30">
    <source>
        <dbReference type="SAM" id="Phobius"/>
    </source>
</evidence>
<dbReference type="GO" id="GO:0003968">
    <property type="term" value="F:RNA-directed RNA polymerase activity"/>
    <property type="evidence" value="ECO:0007669"/>
    <property type="project" value="UniProtKB-KW"/>
</dbReference>
<evidence type="ECO:0000256" key="4">
    <source>
        <dbReference type="ARBA" id="ARBA00020107"/>
    </source>
</evidence>
<evidence type="ECO:0000256" key="25">
    <source>
        <dbReference type="ARBA" id="ARBA00029422"/>
    </source>
</evidence>
<keyword evidence="20" id="KW-0788">Thiol protease</keyword>
<dbReference type="GO" id="GO:0039694">
    <property type="term" value="P:viral RNA genome replication"/>
    <property type="evidence" value="ECO:0007669"/>
    <property type="project" value="InterPro"/>
</dbReference>
<evidence type="ECO:0000259" key="33">
    <source>
        <dbReference type="PROSITE" id="PS51436"/>
    </source>
</evidence>
<evidence type="ECO:0000259" key="31">
    <source>
        <dbReference type="PROSITE" id="PS50507"/>
    </source>
</evidence>
<dbReference type="PRINTS" id="PR00966">
    <property type="entry name" value="NIAPOTYPTASE"/>
</dbReference>
<keyword evidence="21" id="KW-0067">ATP-binding</keyword>
<comment type="catalytic activity">
    <reaction evidence="2">
        <text>Hydrolyzes a Gly-|-Gly bond at its own C-terminus, commonly in the sequence -Tyr-Xaa-Val-Gly-|-Gly, in the processing of the potyviral polyprotein.</text>
        <dbReference type="EC" id="3.4.22.45"/>
    </reaction>
</comment>
<evidence type="ECO:0000259" key="34">
    <source>
        <dbReference type="PROSITE" id="PS51744"/>
    </source>
</evidence>
<keyword evidence="7" id="KW-1036">Host cytoplasmic vesicle</keyword>
<keyword evidence="30" id="KW-0812">Transmembrane</keyword>
<evidence type="ECO:0000256" key="22">
    <source>
        <dbReference type="ARBA" id="ARBA00022844"/>
    </source>
</evidence>
<comment type="subcellular location">
    <subcellularLocation>
        <location evidence="26">Host cytoplasmic vesicle</location>
    </subcellularLocation>
    <subcellularLocation>
        <location evidence="3">Virion</location>
    </subcellularLocation>
</comment>
<evidence type="ECO:0000256" key="17">
    <source>
        <dbReference type="ARBA" id="ARBA00022741"/>
    </source>
</evidence>
<feature type="region of interest" description="Disordered" evidence="29">
    <location>
        <begin position="3104"/>
        <end position="3133"/>
    </location>
</feature>
<keyword evidence="8" id="KW-1139">Helical capsid protein</keyword>
<keyword evidence="22" id="KW-0946">Virion</keyword>
<comment type="catalytic activity">
    <reaction evidence="1">
        <text>Hydrolyzes glutaminyl bonds, and activity is further restricted by preferences for the amino acids in P6 - P1' that vary with the species of potyvirus, e.g. Glu-Xaa-Xaa-Tyr-Xaa-Gln-|-(Ser or Gly) for the enzyme from tobacco etch virus. The natural substrate is the viral polyprotein, but other proteins and oligopeptides containing the appropriate consensus sequence are also cleaved.</text>
        <dbReference type="EC" id="3.4.22.44"/>
    </reaction>
</comment>
<evidence type="ECO:0000256" key="5">
    <source>
        <dbReference type="ARBA" id="ARBA00022463"/>
    </source>
</evidence>
<evidence type="ECO:0000256" key="14">
    <source>
        <dbReference type="ARBA" id="ARBA00022670"/>
    </source>
</evidence>
<dbReference type="CDD" id="cd23175">
    <property type="entry name" value="ps-ssRNAv_Potyviridae_RdRp"/>
    <property type="match status" value="1"/>
</dbReference>
<dbReference type="GO" id="GO:0005198">
    <property type="term" value="F:structural molecule activity"/>
    <property type="evidence" value="ECO:0007669"/>
    <property type="project" value="InterPro"/>
</dbReference>
<evidence type="ECO:0000256" key="15">
    <source>
        <dbReference type="ARBA" id="ARBA00022679"/>
    </source>
</evidence>
<keyword evidence="12" id="KW-0945">Host-virus interaction</keyword>
<dbReference type="Pfam" id="PF00680">
    <property type="entry name" value="RdRP_1"/>
    <property type="match status" value="1"/>
</dbReference>
<keyword evidence="18" id="KW-0378">Hydrolase</keyword>
<evidence type="ECO:0000256" key="6">
    <source>
        <dbReference type="ARBA" id="ARBA00022484"/>
    </source>
</evidence>
<dbReference type="GO" id="GO:0019029">
    <property type="term" value="C:helical viral capsid"/>
    <property type="evidence" value="ECO:0007669"/>
    <property type="project" value="UniProtKB-KW"/>
</dbReference>
<evidence type="ECO:0000256" key="12">
    <source>
        <dbReference type="ARBA" id="ARBA00022581"/>
    </source>
</evidence>
<feature type="domain" description="Helicase ATP-binding" evidence="32">
    <location>
        <begin position="1289"/>
        <end position="1440"/>
    </location>
</feature>
<keyword evidence="5" id="KW-0941">Suppressor of RNA silencing</keyword>
<keyword evidence="17" id="KW-0547">Nucleotide-binding</keyword>
<evidence type="ECO:0000259" key="35">
    <source>
        <dbReference type="PROSITE" id="PS51871"/>
    </source>
</evidence>
<dbReference type="InterPro" id="IPR001205">
    <property type="entry name" value="RNA-dir_pol_C"/>
</dbReference>
<dbReference type="Gene3D" id="3.90.70.150">
    <property type="entry name" value="Helper component proteinase"/>
    <property type="match status" value="1"/>
</dbReference>
<evidence type="ECO:0000313" key="36">
    <source>
        <dbReference type="EMBL" id="ATE46284.1"/>
    </source>
</evidence>
<dbReference type="InterPro" id="IPR042308">
    <property type="entry name" value="HC_PRO_CPD_sf"/>
</dbReference>
<dbReference type="InterPro" id="IPR043502">
    <property type="entry name" value="DNA/RNA_pol_sf"/>
</dbReference>
<dbReference type="Gene3D" id="3.30.70.270">
    <property type="match status" value="1"/>
</dbReference>
<name>A0A343K8Q1_9POTY</name>
<dbReference type="SUPFAM" id="SSF56672">
    <property type="entry name" value="DNA/RNA polymerases"/>
    <property type="match status" value="1"/>
</dbReference>
<dbReference type="InterPro" id="IPR013648">
    <property type="entry name" value="PP_Potyviridae"/>
</dbReference>
<evidence type="ECO:0000256" key="19">
    <source>
        <dbReference type="ARBA" id="ARBA00022806"/>
    </source>
</evidence>
<keyword evidence="16" id="KW-0548">Nucleotidyltransferase</keyword>
<dbReference type="GO" id="GO:0004386">
    <property type="term" value="F:helicase activity"/>
    <property type="evidence" value="ECO:0007669"/>
    <property type="project" value="UniProtKB-KW"/>
</dbReference>
<feature type="domain" description="Peptidase C6" evidence="34">
    <location>
        <begin position="710"/>
        <end position="831"/>
    </location>
</feature>
<evidence type="ECO:0000256" key="11">
    <source>
        <dbReference type="ARBA" id="ARBA00022561"/>
    </source>
</evidence>
<comment type="function">
    <text evidence="27">Mediates the cap-independent, EIF4E-dependent translation of viral genomic RNAs. Binds to the cap-binding site of host EIF4E and thus interferes with the host EIF4E-dependent mRNA export and translation. VPg-RNA directly binds EIF4E and is a template for transcription. Also forms trimeric complexes with EIF4E-EIF4G, which are templates for translation.</text>
</comment>
<dbReference type="SMART" id="SM00487">
    <property type="entry name" value="DEXDc"/>
    <property type="match status" value="1"/>
</dbReference>
<evidence type="ECO:0000256" key="29">
    <source>
        <dbReference type="SAM" id="MobiDB-lite"/>
    </source>
</evidence>
<keyword evidence="24" id="KW-0899">Viral immunoevasion</keyword>
<dbReference type="PROSITE" id="PS50507">
    <property type="entry name" value="RDRP_SSRNA_POS"/>
    <property type="match status" value="1"/>
</dbReference>
<evidence type="ECO:0000256" key="9">
    <source>
        <dbReference type="ARBA" id="ARBA00022520"/>
    </source>
</evidence>
<dbReference type="Pfam" id="PF00851">
    <property type="entry name" value="Peptidase_C6"/>
    <property type="match status" value="1"/>
</dbReference>
<sequence length="3133" mass="356248">MATITKKQVWRPKEKVVTEPPKAEIPESRTTLIFNDYAEVEDFIQRYPAGSVFWTTKGKPKTIVNNLFKATQYGLAYDLAAEVYVCPKCMTCARNDVYITTNHHNCGELFKNKQAYISTSLRLEVVDTFDVFPRYATDEQQKSVGDWMADMEAYAHYEDDLNDIPYQFFNDNTGEVEERIKQVDLSVHGEIEEVERVYKVKITRSNATMLPHQRRVNRVIMRTNEIKELADSPLRNLSQHRLKKVSFCRSRTGKKNLFPRIPPATTRLNPLALGDPHHDIIPANEKFINQWKDVGEPTRHFNEQGVQKGWSGVILHKEDLNSHPNLQEKCVDNLFVVLGRCKHGDLQNALKPDCCEELVFYTDGHKAKSHLFWDAVIKCHPDDHKFVDTTWNDEAYANMGYWLAATYPFKVACKECSSIKSVREWVQNMRSSKAYQILRGGTSKHSRDLFRWLAAIQSELMTFNIRDAKITQEDLNKNLLGTMPIGPKFDVGHPMNQAMVDIQRGLQQMHKLITDAELTHPSRDEQILNEIAGLREVEFMQTKRLMTNMKHVAMTYRNLINTASQPLSIHTMRQLILDARSDEAYEFDIMRGKGAIAIVAPGVFRKFDDIYSKPGVYNSEWTHLTPGGEIRTDFDYLRTDLKISQLHDKIHKWPEYPLVDETCIVSEGEMSYHLCERVYECFVPIPHIMRVGNPQNPTLIRIQDMIDGDTYLPRQGYCYVLQFVLMLGFVGDSMVTPFVEEVGIQIQKLGKWPLFEDYMDTIKQLILKFPTAAKAPTVLYVVNHAQEYIHAVTTLGCVNKNEHYLNVHSVAKLQEVMATLNTHKIMKYRIGGVLPDLRRMIASADFFEQTLIARPRWLVHILISPSQIWAISQAATKYRTAESLLRHHPDIAVALAGLIKISHNFQISLKTTQVIENYFDTLNQISQSARVLTGPHYEFFQVITAQYAATRYSANAIALMDQFGEEKNTIVELEELYRPIIRESLIEFGLSSRSSFGKLNSWAIYTHAKVSQRINDMPTLLARGSTLALTRLSGVRLNIKSIPVSWIWTYPQQCGIWLIDFTKTRAFGIVTRTAASCIKSSARSLFIDAGLYAVALSLVYCALQIIRKIFKRLSKMLHDDDTTRLAQFDEMRILAKGDKRLIAMIDKKEDEQSESLIHRAQGKTDNLYVKVLAWISLLVGCFNVGLANDIYFAVTKYRTLLDIATTSSPESLVFHAQDEQEDMKRLLDTRDNFIDFVYQHDEHDGGFDRESLDAWYTRICYQERVTEHPLKCGQELTLTRLNSTDIAESITRTSHNEFTVVGGVGTGKSTKLPGALSVYGPVLILVPSRELSVNLAACIEGVTQKVPSVYMHNCSIRGTRNITIMTYGYALIFFYHNRIEMQKYKFIQMDECHEFSEHMICFYAWWKENSQYTKLVKTTATPPGARIHNGFVDTNHEVIVQEIPSMTVDEFCRKSIDRHVDGLQARFPNGGRILIFAPSRKDCEYIKASFITMGRTKIWAVYRKSTLAGEKLIEKLNNDHTFYQIIVTTTVLQNGVKLSPDGAIDFGITYEAAYDTDHRGLTVRPRNIIPGELIQRVGCDGRDKPGTFIPVGKRLDREQPPTACTTTKAILISFSMELAPYVGPHLIDDINWVTREQIKTAMLFSAPPLFMVHYVRRDGKMLEGFYHQFKGLLLRTSEVILCHDLISEPQRHNYRTLRDYQLAGEIEHDEPLPQLPIPFYSNDFAVPFYIALGHITAEAIKPRSFTVRLPVPNVKKAVLRLSTSEAQVDRTIGILQVRLQQIRERLDKFNTLRAETAGLRLTNLFNTCYTRATSQSEKSLQASLILGTELFSSLEIARAEKNDKELEKLLANDPMLSECLNYHGGQEAFLEQYLFPTFKHPIKAYLVAIACLTVGVGCLGYYYLKRRETLIMHAGKKRRTHAREDRYKRTGLMGQEEASYHWVGSEKDIIDDWGAAYAKKNAGKKKPSDWDDGKQQWDSREGTYTNVFKTLYDLDPTKFKYVVAEAPGYRFKKRLNRQEKKRLSETIIEGIRSQMASEGVYDYPEVTQATLYLFGDPGQPAKKVILTPHNPLAVSQGSGNPVGFPSNRGELRQTGAAMEMTEEEKQQALASETIVMHAQARIDISHVEKNVGLISDGSYTSQCFITQSWCVAPYHLASYFKQTSNTLTITTTSGHYTLPRPLVHKILNHDLVIFKMPGDFPPMKKISCFRKPNPDDEIVLITTKRTPSGLRTTFSSSFYISEHHSGMMQYALKSVPGFCGGPIMSIKDGQIIGFHSAARVVNMQDRGSTFTCVNDEVIEVLQSESSQTLIPWLFNEDMVQWKGVNSKSSSEEFPIAKTHTELIFHGAQIQHGTDKYFGDNLTIQGRINQSFNNRHVIKGSDTYFDEFVMHVRPAPERVDAHLPSDLSVEAFFKDFLKYATPVELGRVDLGCLASAVDKVIGHLEDQGFTPKEFQVETNFYTLLNSMNLDTAMGALYQTKKRDVLVPATHEELSTWFTDSLTNLYNGKFGIWKASLKAELRPLEKVQQHKTRVFTAAPFDVSFGAKAFVDGFNNKFYERQAGSHWTVGINKFNCGWDELAGRFDHNWEFIDADRSRYDSSLTPLLFNCVLQIREHFMILDEDEKRCLRNLYTQLVWTPVSTITGQIVKKCKGGPSGQPSTVVDNTLMLMIAVEYSKLRTEIKDNELNYTCNGDDLLLSAPPEICTKIRESFSETMKDLGLTYEFEAEVDNIGQVEYMSHKWLNACGMLIPKLSRERIMSILRWNRSFDLESQANKINAAWIESFGYADIMDFVHEYANWWSKHTGKEGFLMDIDKVTALYLTDEVRIDPVPTDLLVFHSGEEALIYHAAVGEQGPQPGLNQSTSAPTTSSISATTTSQVDSQTTGNLTNTVSQTMKSLYVPPLVKSLKTEAKAKQMMSYTPPQALISSSAASIRQFNDWANTAADGYGKTIQQFTDEILPFRIYWCVVNGATEENKTKPKWTKAVLNLDGADGTEIAVDENGPQVEFEMGPMYRNAKPGIRAIMRHFGELAYKWVQFSVRSGKPIIPHNAVKAGLTTPEFYPCCIDFVMVNILSPAEIDVRNQVINARTPRMGKPLFRHALRAGGDEDTDLRREDDANYGRTQIGGAHFGRAQH</sequence>
<feature type="active site" description="For helper component proteinase activity" evidence="28">
    <location>
        <position position="790"/>
    </location>
</feature>
<feature type="transmembrane region" description="Helical" evidence="30">
    <location>
        <begin position="1167"/>
        <end position="1186"/>
    </location>
</feature>
<keyword evidence="9" id="KW-0191">Covalent protein-RNA linkage</keyword>
<dbReference type="InterPro" id="IPR009003">
    <property type="entry name" value="Peptidase_S1_PA"/>
</dbReference>
<dbReference type="InterPro" id="IPR001456">
    <property type="entry name" value="HC-pro"/>
</dbReference>
<evidence type="ECO:0000256" key="27">
    <source>
        <dbReference type="ARBA" id="ARBA00045403"/>
    </source>
</evidence>
<evidence type="ECO:0000256" key="26">
    <source>
        <dbReference type="ARBA" id="ARBA00034108"/>
    </source>
</evidence>
<feature type="domain" description="Peptidase C4" evidence="33">
    <location>
        <begin position="2111"/>
        <end position="2328"/>
    </location>
</feature>
<feature type="compositionally biased region" description="Low complexity" evidence="29">
    <location>
        <begin position="2861"/>
        <end position="2876"/>
    </location>
</feature>
<evidence type="ECO:0000256" key="18">
    <source>
        <dbReference type="ARBA" id="ARBA00022801"/>
    </source>
</evidence>
<evidence type="ECO:0000256" key="7">
    <source>
        <dbReference type="ARBA" id="ARBA00022488"/>
    </source>
</evidence>
<dbReference type="PROSITE" id="PS51192">
    <property type="entry name" value="HELICASE_ATP_BIND_1"/>
    <property type="match status" value="1"/>
</dbReference>
<keyword evidence="30" id="KW-0472">Membrane</keyword>
<evidence type="ECO:0000256" key="23">
    <source>
        <dbReference type="ARBA" id="ARBA00022953"/>
    </source>
</evidence>
<evidence type="ECO:0000256" key="13">
    <source>
        <dbReference type="ARBA" id="ARBA00022632"/>
    </source>
</evidence>
<dbReference type="PROSITE" id="PS51436">
    <property type="entry name" value="POTYVIRUS_NIA_PRO"/>
    <property type="match status" value="1"/>
</dbReference>
<dbReference type="PROSITE" id="PS51744">
    <property type="entry name" value="HC_PRO_CPD"/>
    <property type="match status" value="1"/>
</dbReference>
<dbReference type="SUPFAM" id="SSF50494">
    <property type="entry name" value="Trypsin-like serine proteases"/>
    <property type="match status" value="1"/>
</dbReference>
<dbReference type="EMBL" id="KX823354">
    <property type="protein sequence ID" value="ATE46284.1"/>
    <property type="molecule type" value="Genomic_RNA"/>
</dbReference>